<sequence length="117" mass="13760">MTKFFGATSRELCLATLFANIQTTKEKLVNLLKEINSMEIKPPESSMTLEEKKDFYTIRKRLFEDKLQRIQLCVTTFESINDKWFTYTQQIVTFAEGDQGIFQFLHEGKEPSIFIYV</sequence>
<accession>A0A1I8EDB8</accession>
<dbReference type="AlphaFoldDB" id="A0A1I8EDB8"/>
<evidence type="ECO:0000256" key="1">
    <source>
        <dbReference type="SAM" id="Coils"/>
    </source>
</evidence>
<protein>
    <submittedName>
        <fullName evidence="2">Uncharacterized protein</fullName>
    </submittedName>
</protein>
<name>A0A1I8EDB8_WUCBA</name>
<evidence type="ECO:0000313" key="2">
    <source>
        <dbReference type="WBParaSite" id="maker-PairedContig_1540-snap-gene-0.4-mRNA-1"/>
    </source>
</evidence>
<dbReference type="WBParaSite" id="maker-PairedContig_1540-snap-gene-0.4-mRNA-1">
    <property type="protein sequence ID" value="maker-PairedContig_1540-snap-gene-0.4-mRNA-1"/>
    <property type="gene ID" value="maker-PairedContig_1540-snap-gene-0.4"/>
</dbReference>
<organism evidence="2">
    <name type="scientific">Wuchereria bancrofti</name>
    <dbReference type="NCBI Taxonomy" id="6293"/>
    <lineage>
        <taxon>Eukaryota</taxon>
        <taxon>Metazoa</taxon>
        <taxon>Ecdysozoa</taxon>
        <taxon>Nematoda</taxon>
        <taxon>Chromadorea</taxon>
        <taxon>Rhabditida</taxon>
        <taxon>Spirurina</taxon>
        <taxon>Spiruromorpha</taxon>
        <taxon>Filarioidea</taxon>
        <taxon>Onchocercidae</taxon>
        <taxon>Wuchereria</taxon>
    </lineage>
</organism>
<reference evidence="2" key="1">
    <citation type="submission" date="2016-11" db="UniProtKB">
        <authorList>
            <consortium name="WormBaseParasite"/>
        </authorList>
    </citation>
    <scope>IDENTIFICATION</scope>
    <source>
        <strain evidence="2">pt0022</strain>
    </source>
</reference>
<proteinExistence type="predicted"/>
<feature type="coiled-coil region" evidence="1">
    <location>
        <begin position="14"/>
        <end position="41"/>
    </location>
</feature>
<keyword evidence="1" id="KW-0175">Coiled coil</keyword>